<dbReference type="EMBL" id="CP003537">
    <property type="protein sequence ID" value="AGH96265.1"/>
    <property type="molecule type" value="Genomic_DNA"/>
</dbReference>
<organism evidence="2 3">
    <name type="scientific">Pseudobdellovibrio exovorus JSS</name>
    <dbReference type="NCBI Taxonomy" id="1184267"/>
    <lineage>
        <taxon>Bacteria</taxon>
        <taxon>Pseudomonadati</taxon>
        <taxon>Bdellovibrionota</taxon>
        <taxon>Bdellovibrionia</taxon>
        <taxon>Bdellovibrionales</taxon>
        <taxon>Pseudobdellovibrionaceae</taxon>
        <taxon>Pseudobdellovibrio</taxon>
    </lineage>
</organism>
<dbReference type="RefSeq" id="WP_015470755.1">
    <property type="nucleotide sequence ID" value="NC_020813.1"/>
</dbReference>
<protein>
    <submittedName>
        <fullName evidence="2">Uncharacterized protein</fullName>
    </submittedName>
</protein>
<evidence type="ECO:0000313" key="2">
    <source>
        <dbReference type="EMBL" id="AGH96265.1"/>
    </source>
</evidence>
<sequence>MKPLSRNKKSLSTRSSKLRPKKSASPTRYYPPAVIQNKQAQLLDGVDFNGKSVRALKVVVTLDRTKDAVKPPKQIKLHVESTESGTWKYYGPGNYYLYAKGKVCPSVAFGTHGTNAHVFFIPDASGAHSVQFIINLAEGSGSKEYVTSLSANWTPKQSIRLISDKNRPTARNGKRMSPPRKAIEAEQTFGKWQKSLTSQKKFSVPKIRSEDDLTRDPATIIGGIAALYPVVKDFLKDWFTGSTPVDMAPNTLYARVGDVIRIGLWDADDFCTILMNDKLCGGCGKGDQVQFLGDTVAKGANLILCKLSNQFPVQTGIDIWICRDGQKKWEMHFQVNEFSPLPSDRLILIQIWGS</sequence>
<gene>
    <name evidence="2" type="ORF">A11Q_2049</name>
</gene>
<dbReference type="KEGG" id="bex:A11Q_2049"/>
<feature type="region of interest" description="Disordered" evidence="1">
    <location>
        <begin position="1"/>
        <end position="29"/>
    </location>
</feature>
<evidence type="ECO:0000313" key="3">
    <source>
        <dbReference type="Proteomes" id="UP000012040"/>
    </source>
</evidence>
<proteinExistence type="predicted"/>
<dbReference type="Proteomes" id="UP000012040">
    <property type="component" value="Chromosome"/>
</dbReference>
<evidence type="ECO:0000256" key="1">
    <source>
        <dbReference type="SAM" id="MobiDB-lite"/>
    </source>
</evidence>
<dbReference type="STRING" id="1184267.A11Q_2049"/>
<dbReference type="PATRIC" id="fig|1184267.3.peg.2074"/>
<accession>M4VCQ0</accession>
<reference evidence="2 3" key="1">
    <citation type="journal article" date="2013" name="ISME J.">
        <title>By their genes ye shall know them: genomic signatures of predatory bacteria.</title>
        <authorList>
            <person name="Pasternak Z."/>
            <person name="Pietrokovski S."/>
            <person name="Rotem O."/>
            <person name="Gophna U."/>
            <person name="Lurie-Weinberger M.N."/>
            <person name="Jurkevitch E."/>
        </authorList>
    </citation>
    <scope>NUCLEOTIDE SEQUENCE [LARGE SCALE GENOMIC DNA]</scope>
    <source>
        <strain evidence="2 3">JSS</strain>
    </source>
</reference>
<dbReference type="AlphaFoldDB" id="M4VCQ0"/>
<feature type="compositionally biased region" description="Basic residues" evidence="1">
    <location>
        <begin position="1"/>
        <end position="22"/>
    </location>
</feature>
<name>M4VCQ0_9BACT</name>
<keyword evidence="3" id="KW-1185">Reference proteome</keyword>
<dbReference type="HOGENOM" id="CLU_782262_0_0_7"/>